<evidence type="ECO:0000256" key="1">
    <source>
        <dbReference type="ARBA" id="ARBA00005711"/>
    </source>
</evidence>
<organism evidence="4 5">
    <name type="scientific">Cephalotus follicularis</name>
    <name type="common">Albany pitcher plant</name>
    <dbReference type="NCBI Taxonomy" id="3775"/>
    <lineage>
        <taxon>Eukaryota</taxon>
        <taxon>Viridiplantae</taxon>
        <taxon>Streptophyta</taxon>
        <taxon>Embryophyta</taxon>
        <taxon>Tracheophyta</taxon>
        <taxon>Spermatophyta</taxon>
        <taxon>Magnoliopsida</taxon>
        <taxon>eudicotyledons</taxon>
        <taxon>Gunneridae</taxon>
        <taxon>Pentapetalae</taxon>
        <taxon>rosids</taxon>
        <taxon>fabids</taxon>
        <taxon>Oxalidales</taxon>
        <taxon>Cephalotaceae</taxon>
        <taxon>Cephalotus</taxon>
    </lineage>
</organism>
<feature type="region of interest" description="Disordered" evidence="2">
    <location>
        <begin position="31"/>
        <end position="136"/>
    </location>
</feature>
<dbReference type="Pfam" id="PF03763">
    <property type="entry name" value="Remorin_C"/>
    <property type="match status" value="1"/>
</dbReference>
<accession>A0A1Q3C313</accession>
<dbReference type="STRING" id="3775.A0A1Q3C313"/>
<dbReference type="EMBL" id="BDDD01001246">
    <property type="protein sequence ID" value="GAV74541.1"/>
    <property type="molecule type" value="Genomic_DNA"/>
</dbReference>
<protein>
    <submittedName>
        <fullName evidence="4">Remorin_C domain-containing protein</fullName>
    </submittedName>
</protein>
<feature type="compositionally biased region" description="Pro residues" evidence="2">
    <location>
        <begin position="45"/>
        <end position="55"/>
    </location>
</feature>
<gene>
    <name evidence="4" type="ORF">CFOL_v3_18021</name>
</gene>
<dbReference type="FunCoup" id="A0A1Q3C313">
    <property type="interactions" value="213"/>
</dbReference>
<dbReference type="AlphaFoldDB" id="A0A1Q3C313"/>
<dbReference type="PANTHER" id="PTHR31471:SF51">
    <property type="entry name" value="REMORIN FAMILY PROTEIN"/>
    <property type="match status" value="1"/>
</dbReference>
<dbReference type="Proteomes" id="UP000187406">
    <property type="component" value="Unassembled WGS sequence"/>
</dbReference>
<evidence type="ECO:0000256" key="2">
    <source>
        <dbReference type="SAM" id="MobiDB-lite"/>
    </source>
</evidence>
<evidence type="ECO:0000313" key="5">
    <source>
        <dbReference type="Proteomes" id="UP000187406"/>
    </source>
</evidence>
<dbReference type="OrthoDB" id="1879425at2759"/>
<comment type="similarity">
    <text evidence="1">Belongs to the remorin family.</text>
</comment>
<feature type="compositionally biased region" description="Polar residues" evidence="2">
    <location>
        <begin position="96"/>
        <end position="106"/>
    </location>
</feature>
<evidence type="ECO:0000259" key="3">
    <source>
        <dbReference type="Pfam" id="PF03763"/>
    </source>
</evidence>
<comment type="caution">
    <text evidence="4">The sequence shown here is derived from an EMBL/GenBank/DDBJ whole genome shotgun (WGS) entry which is preliminary data.</text>
</comment>
<sequence length="239" mass="26114">MVPVTVATDVKATKTAVDVAPAPAPSIQKTLFANGKSSEEAIDPAPAPAPAPPIKKIPTFDGKQLSSASSMKPENEAPKVNLSTTKPVAGPDLPTIKTQNTATNPDRPSAIRPVIPPTESKRQSSTPPKLGESKADAWEKAEIAKIKERYKNVNATILTWENKKKTEAKHKLNERESDLGQRRMKALQRYRSEMNTVNQIAGGARAQAEERQRNEELRAKEKANIIRKTGNVPKTCFCF</sequence>
<dbReference type="PANTHER" id="PTHR31471">
    <property type="entry name" value="OS02G0116800 PROTEIN"/>
    <property type="match status" value="1"/>
</dbReference>
<dbReference type="InterPro" id="IPR005516">
    <property type="entry name" value="Remorin_C"/>
</dbReference>
<evidence type="ECO:0000313" key="4">
    <source>
        <dbReference type="EMBL" id="GAV74541.1"/>
    </source>
</evidence>
<proteinExistence type="inferred from homology"/>
<reference evidence="5" key="1">
    <citation type="submission" date="2016-04" db="EMBL/GenBank/DDBJ databases">
        <title>Cephalotus genome sequencing.</title>
        <authorList>
            <person name="Fukushima K."/>
            <person name="Hasebe M."/>
            <person name="Fang X."/>
        </authorList>
    </citation>
    <scope>NUCLEOTIDE SEQUENCE [LARGE SCALE GENOMIC DNA]</scope>
    <source>
        <strain evidence="5">cv. St1</strain>
    </source>
</reference>
<name>A0A1Q3C313_CEPFO</name>
<feature type="domain" description="Remorin C-terminal" evidence="3">
    <location>
        <begin position="132"/>
        <end position="234"/>
    </location>
</feature>
<keyword evidence="5" id="KW-1185">Reference proteome</keyword>
<dbReference type="InParanoid" id="A0A1Q3C313"/>